<reference evidence="1 2" key="1">
    <citation type="submission" date="2020-08" db="EMBL/GenBank/DDBJ databases">
        <title>Sequencing the genomes of 1000 actinobacteria strains.</title>
        <authorList>
            <person name="Klenk H.-P."/>
        </authorList>
    </citation>
    <scope>NUCLEOTIDE SEQUENCE [LARGE SCALE GENOMIC DNA]</scope>
    <source>
        <strain evidence="1 2">DSM 44786</strain>
    </source>
</reference>
<gene>
    <name evidence="1" type="ORF">F4556_006006</name>
</gene>
<name>A0A7W7SJJ0_9ACTN</name>
<evidence type="ECO:0000313" key="1">
    <source>
        <dbReference type="EMBL" id="MBB4950471.1"/>
    </source>
</evidence>
<organism evidence="1 2">
    <name type="scientific">Kitasatospora gansuensis</name>
    <dbReference type="NCBI Taxonomy" id="258050"/>
    <lineage>
        <taxon>Bacteria</taxon>
        <taxon>Bacillati</taxon>
        <taxon>Actinomycetota</taxon>
        <taxon>Actinomycetes</taxon>
        <taxon>Kitasatosporales</taxon>
        <taxon>Streptomycetaceae</taxon>
        <taxon>Kitasatospora</taxon>
    </lineage>
</organism>
<evidence type="ECO:0000313" key="2">
    <source>
        <dbReference type="Proteomes" id="UP000573327"/>
    </source>
</evidence>
<keyword evidence="2" id="KW-1185">Reference proteome</keyword>
<protein>
    <submittedName>
        <fullName evidence="1">Uncharacterized protein</fullName>
    </submittedName>
</protein>
<dbReference type="Proteomes" id="UP000573327">
    <property type="component" value="Unassembled WGS sequence"/>
</dbReference>
<dbReference type="EMBL" id="JACHJR010000001">
    <property type="protein sequence ID" value="MBB4950471.1"/>
    <property type="molecule type" value="Genomic_DNA"/>
</dbReference>
<dbReference type="RefSeq" id="WP_184921662.1">
    <property type="nucleotide sequence ID" value="NZ_JACHJR010000001.1"/>
</dbReference>
<sequence>MTDELGFPVLAASALTQAIAFLYHRAEVVLDRRAARSRSSEAAPAEQWPAVVAGNPGRALDFDPDNVTMELADRLESLLDVLDVYTEHEQLIDNQDERLRRALGRLRAVLEEAYGRRITFVGEDRPASGMRIFNRAGDVHGVSRALKAGRVSILANIDVEHTAQIVRPGAEMTSVEIDDLL</sequence>
<dbReference type="AlphaFoldDB" id="A0A7W7SJJ0"/>
<comment type="caution">
    <text evidence="1">The sequence shown here is derived from an EMBL/GenBank/DDBJ whole genome shotgun (WGS) entry which is preliminary data.</text>
</comment>
<accession>A0A7W7SJJ0</accession>
<proteinExistence type="predicted"/>